<reference evidence="2" key="1">
    <citation type="journal article" date="2019" name="Int. J. Syst. Evol. Microbiol.">
        <title>The Global Catalogue of Microorganisms (GCM) 10K type strain sequencing project: providing services to taxonomists for standard genome sequencing and annotation.</title>
        <authorList>
            <consortium name="The Broad Institute Genomics Platform"/>
            <consortium name="The Broad Institute Genome Sequencing Center for Infectious Disease"/>
            <person name="Wu L."/>
            <person name="Ma J."/>
        </authorList>
    </citation>
    <scope>NUCLEOTIDE SEQUENCE [LARGE SCALE GENOMIC DNA]</scope>
    <source>
        <strain evidence="2">CGMCC 1.5362</strain>
    </source>
</reference>
<comment type="caution">
    <text evidence="1">The sequence shown here is derived from an EMBL/GenBank/DDBJ whole genome shotgun (WGS) entry which is preliminary data.</text>
</comment>
<evidence type="ECO:0000313" key="1">
    <source>
        <dbReference type="EMBL" id="GGK56315.1"/>
    </source>
</evidence>
<proteinExistence type="predicted"/>
<keyword evidence="2" id="KW-1185">Reference proteome</keyword>
<dbReference type="Pfam" id="PF11066">
    <property type="entry name" value="DUF2867"/>
    <property type="match status" value="1"/>
</dbReference>
<dbReference type="Proteomes" id="UP000662111">
    <property type="component" value="Unassembled WGS sequence"/>
</dbReference>
<gene>
    <name evidence="1" type="ORF">GCM10011509_00860</name>
</gene>
<dbReference type="SUPFAM" id="SSF55961">
    <property type="entry name" value="Bet v1-like"/>
    <property type="match status" value="1"/>
</dbReference>
<evidence type="ECO:0008006" key="3">
    <source>
        <dbReference type="Google" id="ProtNLM"/>
    </source>
</evidence>
<sequence length="158" mass="17422">MHERRETHVAAPPSVVWGCVADLGGPHGWYAANTLWRLRFALDRAVGGPGRRPRPLRPLRLGDPVDGWVVSGLEPGRRLTLTSWQRLPGTAVLTYEVLADPDGGPGARLVQHLLWRPHGLRGRLLWAAELPAHVLVMRAMLRGAAREAQRRAGPEGRV</sequence>
<dbReference type="RefSeq" id="WP_022921134.1">
    <property type="nucleotide sequence ID" value="NZ_BMLB01000001.1"/>
</dbReference>
<organism evidence="1 2">
    <name type="scientific">Ornithinimicrobium pekingense</name>
    <dbReference type="NCBI Taxonomy" id="384677"/>
    <lineage>
        <taxon>Bacteria</taxon>
        <taxon>Bacillati</taxon>
        <taxon>Actinomycetota</taxon>
        <taxon>Actinomycetes</taxon>
        <taxon>Micrococcales</taxon>
        <taxon>Ornithinimicrobiaceae</taxon>
        <taxon>Ornithinimicrobium</taxon>
    </lineage>
</organism>
<name>A0ABQ2F2P7_9MICO</name>
<accession>A0ABQ2F2P7</accession>
<dbReference type="InterPro" id="IPR021295">
    <property type="entry name" value="DUF2867"/>
</dbReference>
<evidence type="ECO:0000313" key="2">
    <source>
        <dbReference type="Proteomes" id="UP000662111"/>
    </source>
</evidence>
<dbReference type="InterPro" id="IPR023393">
    <property type="entry name" value="START-like_dom_sf"/>
</dbReference>
<dbReference type="EMBL" id="BMLB01000001">
    <property type="protein sequence ID" value="GGK56315.1"/>
    <property type="molecule type" value="Genomic_DNA"/>
</dbReference>
<dbReference type="Gene3D" id="3.30.530.20">
    <property type="match status" value="1"/>
</dbReference>
<protein>
    <recommendedName>
        <fullName evidence="3">DUF2867 domain-containing protein</fullName>
    </recommendedName>
</protein>